<dbReference type="Pfam" id="PF00583">
    <property type="entry name" value="Acetyltransf_1"/>
    <property type="match status" value="1"/>
</dbReference>
<dbReference type="InterPro" id="IPR051016">
    <property type="entry name" value="Diverse_Substrate_AcTransf"/>
</dbReference>
<evidence type="ECO:0000313" key="5">
    <source>
        <dbReference type="EMBL" id="MPM52264.1"/>
    </source>
</evidence>
<feature type="domain" description="N-acetyltransferase" evidence="4">
    <location>
        <begin position="4"/>
        <end position="154"/>
    </location>
</feature>
<evidence type="ECO:0000259" key="4">
    <source>
        <dbReference type="PROSITE" id="PS51186"/>
    </source>
</evidence>
<comment type="caution">
    <text evidence="5">The sequence shown here is derived from an EMBL/GenBank/DDBJ whole genome shotgun (WGS) entry which is preliminary data.</text>
</comment>
<sequence>MDQYNIRKANVSDFPVILQMIKELADYELSLDKVINNVEIMQQEQELFGCFIAADSESLEVIGIALYFFAYYTWVGKSLYLEDLYVKPDHRNKGVGTSLLEHIFKLAKSEDCRRLRWQVLHWNESAINLYKKLGAKVDKEWYNCDFDYEQIKHS</sequence>
<dbReference type="PANTHER" id="PTHR10545:SF29">
    <property type="entry name" value="GH14572P-RELATED"/>
    <property type="match status" value="1"/>
</dbReference>
<accession>A0A645ARN6</accession>
<dbReference type="Gene3D" id="3.40.630.30">
    <property type="match status" value="1"/>
</dbReference>
<dbReference type="PROSITE" id="PS51186">
    <property type="entry name" value="GNAT"/>
    <property type="match status" value="1"/>
</dbReference>
<proteinExistence type="inferred from homology"/>
<dbReference type="InterPro" id="IPR016181">
    <property type="entry name" value="Acyl_CoA_acyltransferase"/>
</dbReference>
<organism evidence="5">
    <name type="scientific">bioreactor metagenome</name>
    <dbReference type="NCBI Taxonomy" id="1076179"/>
    <lineage>
        <taxon>unclassified sequences</taxon>
        <taxon>metagenomes</taxon>
        <taxon>ecological metagenomes</taxon>
    </lineage>
</organism>
<protein>
    <recommendedName>
        <fullName evidence="4">N-acetyltransferase domain-containing protein</fullName>
    </recommendedName>
</protein>
<evidence type="ECO:0000256" key="1">
    <source>
        <dbReference type="ARBA" id="ARBA00008694"/>
    </source>
</evidence>
<dbReference type="PANTHER" id="PTHR10545">
    <property type="entry name" value="DIAMINE N-ACETYLTRANSFERASE"/>
    <property type="match status" value="1"/>
</dbReference>
<evidence type="ECO:0000256" key="3">
    <source>
        <dbReference type="ARBA" id="ARBA00023315"/>
    </source>
</evidence>
<dbReference type="CDD" id="cd04301">
    <property type="entry name" value="NAT_SF"/>
    <property type="match status" value="1"/>
</dbReference>
<dbReference type="EMBL" id="VSSQ01013781">
    <property type="protein sequence ID" value="MPM52264.1"/>
    <property type="molecule type" value="Genomic_DNA"/>
</dbReference>
<gene>
    <name evidence="5" type="ORF">SDC9_99021</name>
</gene>
<evidence type="ECO:0000256" key="2">
    <source>
        <dbReference type="ARBA" id="ARBA00022679"/>
    </source>
</evidence>
<dbReference type="GO" id="GO:0008080">
    <property type="term" value="F:N-acetyltransferase activity"/>
    <property type="evidence" value="ECO:0007669"/>
    <property type="project" value="UniProtKB-ARBA"/>
</dbReference>
<dbReference type="InterPro" id="IPR000182">
    <property type="entry name" value="GNAT_dom"/>
</dbReference>
<dbReference type="FunFam" id="3.40.630.30:FF:000064">
    <property type="entry name" value="GNAT family acetyltransferase"/>
    <property type="match status" value="1"/>
</dbReference>
<comment type="similarity">
    <text evidence="1">Belongs to the acetyltransferase family.</text>
</comment>
<dbReference type="SUPFAM" id="SSF55729">
    <property type="entry name" value="Acyl-CoA N-acyltransferases (Nat)"/>
    <property type="match status" value="1"/>
</dbReference>
<dbReference type="AlphaFoldDB" id="A0A645ARN6"/>
<keyword evidence="2" id="KW-0808">Transferase</keyword>
<reference evidence="5" key="1">
    <citation type="submission" date="2019-08" db="EMBL/GenBank/DDBJ databases">
        <authorList>
            <person name="Kucharzyk K."/>
            <person name="Murdoch R.W."/>
            <person name="Higgins S."/>
            <person name="Loffler F."/>
        </authorList>
    </citation>
    <scope>NUCLEOTIDE SEQUENCE</scope>
</reference>
<keyword evidence="3" id="KW-0012">Acyltransferase</keyword>
<name>A0A645ARN6_9ZZZZ</name>